<sequence>MARNLEEIIQSEDPKVVSAAKRKASKILRSINDKKETEVTKKKPGFQPSKK</sequence>
<proteinExistence type="predicted"/>
<reference evidence="1" key="1">
    <citation type="journal article" date="2014" name="Int. J. Syst. Evol. Microbiol.">
        <title>Complete genome sequence of Corynebacterium casei LMG S-19264T (=DSM 44701T), isolated from a smear-ripened cheese.</title>
        <authorList>
            <consortium name="US DOE Joint Genome Institute (JGI-PGF)"/>
            <person name="Walter F."/>
            <person name="Albersmeier A."/>
            <person name="Kalinowski J."/>
            <person name="Ruckert C."/>
        </authorList>
    </citation>
    <scope>NUCLEOTIDE SEQUENCE</scope>
    <source>
        <strain evidence="1">CGMCC 1.15425</strain>
    </source>
</reference>
<dbReference type="EMBL" id="BMIY01000006">
    <property type="protein sequence ID" value="GGG58833.1"/>
    <property type="molecule type" value="Genomic_DNA"/>
</dbReference>
<dbReference type="Proteomes" id="UP000627715">
    <property type="component" value="Unassembled WGS sequence"/>
</dbReference>
<evidence type="ECO:0000313" key="2">
    <source>
        <dbReference type="Proteomes" id="UP000627715"/>
    </source>
</evidence>
<organism evidence="1 2">
    <name type="scientific">Pseudohongiella nitratireducens</name>
    <dbReference type="NCBI Taxonomy" id="1768907"/>
    <lineage>
        <taxon>Bacteria</taxon>
        <taxon>Pseudomonadati</taxon>
        <taxon>Pseudomonadota</taxon>
        <taxon>Gammaproteobacteria</taxon>
        <taxon>Pseudomonadales</taxon>
        <taxon>Pseudohongiellaceae</taxon>
        <taxon>Pseudohongiella</taxon>
    </lineage>
</organism>
<name>A0A917GVY4_9GAMM</name>
<protein>
    <submittedName>
        <fullName evidence="1">Uncharacterized protein</fullName>
    </submittedName>
</protein>
<dbReference type="AlphaFoldDB" id="A0A917GVY4"/>
<accession>A0A917GVY4</accession>
<keyword evidence="2" id="KW-1185">Reference proteome</keyword>
<gene>
    <name evidence="1" type="ORF">GCM10011403_15260</name>
</gene>
<comment type="caution">
    <text evidence="1">The sequence shown here is derived from an EMBL/GenBank/DDBJ whole genome shotgun (WGS) entry which is preliminary data.</text>
</comment>
<reference evidence="1" key="2">
    <citation type="submission" date="2020-09" db="EMBL/GenBank/DDBJ databases">
        <authorList>
            <person name="Sun Q."/>
            <person name="Zhou Y."/>
        </authorList>
    </citation>
    <scope>NUCLEOTIDE SEQUENCE</scope>
    <source>
        <strain evidence="1">CGMCC 1.15425</strain>
    </source>
</reference>
<evidence type="ECO:0000313" key="1">
    <source>
        <dbReference type="EMBL" id="GGG58833.1"/>
    </source>
</evidence>